<dbReference type="EMBL" id="OZ034814">
    <property type="protein sequence ID" value="CAL1360371.1"/>
    <property type="molecule type" value="Genomic_DNA"/>
</dbReference>
<reference evidence="1 2" key="1">
    <citation type="submission" date="2024-04" db="EMBL/GenBank/DDBJ databases">
        <authorList>
            <person name="Fracassetti M."/>
        </authorList>
    </citation>
    <scope>NUCLEOTIDE SEQUENCE [LARGE SCALE GENOMIC DNA]</scope>
</reference>
<name>A0AAV2CW34_9ROSI</name>
<dbReference type="Proteomes" id="UP001497516">
    <property type="component" value="Chromosome 10"/>
</dbReference>
<evidence type="ECO:0000313" key="2">
    <source>
        <dbReference type="Proteomes" id="UP001497516"/>
    </source>
</evidence>
<gene>
    <name evidence="1" type="ORF">LTRI10_LOCUS7811</name>
</gene>
<accession>A0AAV2CW34</accession>
<sequence length="200" mass="20803">MVDDSWSSSFSSSTGCEGAVLVAASAEVMIRVSTEVSIPWPTVGDQIIDDDGGAERQGDASATQSSSPDLCFFSLNRQFTMQLALILCSFSLACTFHNDSQARGSPSTASCCSLHLVVMSVRFAASTPVLGRIRSIFACVVAAERASNFIGHMVPLSCGWPTAVSRCGSAMMVVDDAMIVGKTTTGSGSSLATNSSFLSS</sequence>
<organism evidence="1 2">
    <name type="scientific">Linum trigynum</name>
    <dbReference type="NCBI Taxonomy" id="586398"/>
    <lineage>
        <taxon>Eukaryota</taxon>
        <taxon>Viridiplantae</taxon>
        <taxon>Streptophyta</taxon>
        <taxon>Embryophyta</taxon>
        <taxon>Tracheophyta</taxon>
        <taxon>Spermatophyta</taxon>
        <taxon>Magnoliopsida</taxon>
        <taxon>eudicotyledons</taxon>
        <taxon>Gunneridae</taxon>
        <taxon>Pentapetalae</taxon>
        <taxon>rosids</taxon>
        <taxon>fabids</taxon>
        <taxon>Malpighiales</taxon>
        <taxon>Linaceae</taxon>
        <taxon>Linum</taxon>
    </lineage>
</organism>
<evidence type="ECO:0000313" key="1">
    <source>
        <dbReference type="EMBL" id="CAL1360371.1"/>
    </source>
</evidence>
<protein>
    <submittedName>
        <fullName evidence="1">Uncharacterized protein</fullName>
    </submittedName>
</protein>
<proteinExistence type="predicted"/>
<dbReference type="AlphaFoldDB" id="A0AAV2CW34"/>
<keyword evidence="2" id="KW-1185">Reference proteome</keyword>